<evidence type="ECO:0000256" key="4">
    <source>
        <dbReference type="PIRSR" id="PIRSR602401-1"/>
    </source>
</evidence>
<dbReference type="SUPFAM" id="SSF48264">
    <property type="entry name" value="Cytochrome P450"/>
    <property type="match status" value="1"/>
</dbReference>
<organism evidence="6 7">
    <name type="scientific">Zopfia rhizophila CBS 207.26</name>
    <dbReference type="NCBI Taxonomy" id="1314779"/>
    <lineage>
        <taxon>Eukaryota</taxon>
        <taxon>Fungi</taxon>
        <taxon>Dikarya</taxon>
        <taxon>Ascomycota</taxon>
        <taxon>Pezizomycotina</taxon>
        <taxon>Dothideomycetes</taxon>
        <taxon>Dothideomycetes incertae sedis</taxon>
        <taxon>Zopfiaceae</taxon>
        <taxon>Zopfia</taxon>
    </lineage>
</organism>
<evidence type="ECO:0000256" key="5">
    <source>
        <dbReference type="RuleBase" id="RU000461"/>
    </source>
</evidence>
<dbReference type="Proteomes" id="UP000800200">
    <property type="component" value="Unassembled WGS sequence"/>
</dbReference>
<comment type="cofactor">
    <cofactor evidence="4">
        <name>heme</name>
        <dbReference type="ChEBI" id="CHEBI:30413"/>
    </cofactor>
</comment>
<dbReference type="PANTHER" id="PTHR24291:SF167">
    <property type="entry name" value="CYTOCHROME P450 MONOOXYGENASE GLIC"/>
    <property type="match status" value="1"/>
</dbReference>
<dbReference type="GO" id="GO:0016705">
    <property type="term" value="F:oxidoreductase activity, acting on paired donors, with incorporation or reduction of molecular oxygen"/>
    <property type="evidence" value="ECO:0007669"/>
    <property type="project" value="InterPro"/>
</dbReference>
<keyword evidence="5 6" id="KW-0503">Monooxygenase</keyword>
<dbReference type="InterPro" id="IPR001128">
    <property type="entry name" value="Cyt_P450"/>
</dbReference>
<dbReference type="GO" id="GO:0004497">
    <property type="term" value="F:monooxygenase activity"/>
    <property type="evidence" value="ECO:0007669"/>
    <property type="project" value="UniProtKB-KW"/>
</dbReference>
<protein>
    <submittedName>
        <fullName evidence="6">Cytochrome P450 monooxygenase</fullName>
    </submittedName>
</protein>
<keyword evidence="5" id="KW-0560">Oxidoreductase</keyword>
<dbReference type="PRINTS" id="PR00385">
    <property type="entry name" value="P450"/>
</dbReference>
<dbReference type="EMBL" id="ML994615">
    <property type="protein sequence ID" value="KAF2192168.1"/>
    <property type="molecule type" value="Genomic_DNA"/>
</dbReference>
<dbReference type="InterPro" id="IPR017972">
    <property type="entry name" value="Cyt_P450_CS"/>
</dbReference>
<gene>
    <name evidence="6" type="ORF">K469DRAFT_653444</name>
</gene>
<dbReference type="CDD" id="cd20615">
    <property type="entry name" value="CYP_GliC-like"/>
    <property type="match status" value="1"/>
</dbReference>
<sequence length="512" mass="58776">MAVSTLFAVQCLLLVVLVVGVIWKKHVAVFVNSLISAVLDAYLSRHCSVKNVEDDSNLPSCRYEWPNGQGDKAKFLEGQKNSEIWETKFGAIYRLWSGMTPEIVLTKPEHVRAVFKDSDKHLKAVNNNSGYMLGQLLGQCVGLVSQSQWKRVRAVMEKPFHRSMAVTYIPIVKRRTESFFQELWETRDLSRGLLDPAEDLKLLPFLIIAEVVYGQLAYDVEQELRSLAPQREALMRHVVQGGLARFSWAKYLPTEANRELAAFQKRWLAFNELAHRRAIEQKLNSPIIDFFAARDAGEISTQELLHTLDEMLYANLDVTIGGVSWNVVFLAAYSDIQARLRQEIKERREKADEMGVDFDPYLHDSSTLLAACVNESARLRPLAAFSVPQGIPTARVIGGFNFPAGTNFVIDSYALNIRNPYWGEDRSKYIPDRFLAQERTQARYHYWRFGFGPRKCLGQFVADILIRNVLLHLVDSYELKMIKSEAMDDWERNKQVWINHPNMQLSCKRREL</sequence>
<dbReference type="InterPro" id="IPR036396">
    <property type="entry name" value="Cyt_P450_sf"/>
</dbReference>
<feature type="binding site" description="axial binding residue" evidence="4">
    <location>
        <position position="456"/>
    </location>
    <ligand>
        <name>heme</name>
        <dbReference type="ChEBI" id="CHEBI:30413"/>
    </ligand>
    <ligandPart>
        <name>Fe</name>
        <dbReference type="ChEBI" id="CHEBI:18248"/>
    </ligandPart>
</feature>
<keyword evidence="4 5" id="KW-0349">Heme</keyword>
<proteinExistence type="inferred from homology"/>
<dbReference type="AlphaFoldDB" id="A0A6A6EN84"/>
<dbReference type="Gene3D" id="1.10.630.10">
    <property type="entry name" value="Cytochrome P450"/>
    <property type="match status" value="1"/>
</dbReference>
<accession>A0A6A6EN84</accession>
<dbReference type="PRINTS" id="PR00463">
    <property type="entry name" value="EP450I"/>
</dbReference>
<evidence type="ECO:0000313" key="7">
    <source>
        <dbReference type="Proteomes" id="UP000800200"/>
    </source>
</evidence>
<dbReference type="InterPro" id="IPR002401">
    <property type="entry name" value="Cyt_P450_E_grp-I"/>
</dbReference>
<reference evidence="6" key="1">
    <citation type="journal article" date="2020" name="Stud. Mycol.">
        <title>101 Dothideomycetes genomes: a test case for predicting lifestyles and emergence of pathogens.</title>
        <authorList>
            <person name="Haridas S."/>
            <person name="Albert R."/>
            <person name="Binder M."/>
            <person name="Bloem J."/>
            <person name="Labutti K."/>
            <person name="Salamov A."/>
            <person name="Andreopoulos B."/>
            <person name="Baker S."/>
            <person name="Barry K."/>
            <person name="Bills G."/>
            <person name="Bluhm B."/>
            <person name="Cannon C."/>
            <person name="Castanera R."/>
            <person name="Culley D."/>
            <person name="Daum C."/>
            <person name="Ezra D."/>
            <person name="Gonzalez J."/>
            <person name="Henrissat B."/>
            <person name="Kuo A."/>
            <person name="Liang C."/>
            <person name="Lipzen A."/>
            <person name="Lutzoni F."/>
            <person name="Magnuson J."/>
            <person name="Mondo S."/>
            <person name="Nolan M."/>
            <person name="Ohm R."/>
            <person name="Pangilinan J."/>
            <person name="Park H.-J."/>
            <person name="Ramirez L."/>
            <person name="Alfaro M."/>
            <person name="Sun H."/>
            <person name="Tritt A."/>
            <person name="Yoshinaga Y."/>
            <person name="Zwiers L.-H."/>
            <person name="Turgeon B."/>
            <person name="Goodwin S."/>
            <person name="Spatafora J."/>
            <person name="Crous P."/>
            <person name="Grigoriev I."/>
        </authorList>
    </citation>
    <scope>NUCLEOTIDE SEQUENCE</scope>
    <source>
        <strain evidence="6">CBS 207.26</strain>
    </source>
</reference>
<dbReference type="PROSITE" id="PS00086">
    <property type="entry name" value="CYTOCHROME_P450"/>
    <property type="match status" value="1"/>
</dbReference>
<dbReference type="Pfam" id="PF00067">
    <property type="entry name" value="p450"/>
    <property type="match status" value="1"/>
</dbReference>
<dbReference type="GO" id="GO:0020037">
    <property type="term" value="F:heme binding"/>
    <property type="evidence" value="ECO:0007669"/>
    <property type="project" value="InterPro"/>
</dbReference>
<evidence type="ECO:0000256" key="1">
    <source>
        <dbReference type="ARBA" id="ARBA00010617"/>
    </source>
</evidence>
<dbReference type="GO" id="GO:0005506">
    <property type="term" value="F:iron ion binding"/>
    <property type="evidence" value="ECO:0007669"/>
    <property type="project" value="InterPro"/>
</dbReference>
<keyword evidence="3 4" id="KW-0408">Iron</keyword>
<comment type="similarity">
    <text evidence="1 5">Belongs to the cytochrome P450 family.</text>
</comment>
<dbReference type="PANTHER" id="PTHR24291">
    <property type="entry name" value="CYTOCHROME P450 FAMILY 4"/>
    <property type="match status" value="1"/>
</dbReference>
<evidence type="ECO:0000313" key="6">
    <source>
        <dbReference type="EMBL" id="KAF2192168.1"/>
    </source>
</evidence>
<evidence type="ECO:0000256" key="3">
    <source>
        <dbReference type="ARBA" id="ARBA00023004"/>
    </source>
</evidence>
<keyword evidence="7" id="KW-1185">Reference proteome</keyword>
<dbReference type="InterPro" id="IPR050196">
    <property type="entry name" value="Cytochrome_P450_Monoox"/>
</dbReference>
<name>A0A6A6EN84_9PEZI</name>
<evidence type="ECO:0000256" key="2">
    <source>
        <dbReference type="ARBA" id="ARBA00022723"/>
    </source>
</evidence>
<keyword evidence="2 4" id="KW-0479">Metal-binding</keyword>
<dbReference type="OrthoDB" id="2789670at2759"/>